<name>E2AT49_CAMFO</name>
<dbReference type="Pfam" id="PF00071">
    <property type="entry name" value="Ras"/>
    <property type="match status" value="1"/>
</dbReference>
<evidence type="ECO:0000256" key="8">
    <source>
        <dbReference type="ARBA" id="ARBA00023136"/>
    </source>
</evidence>
<evidence type="ECO:0000313" key="11">
    <source>
        <dbReference type="EMBL" id="EFN63389.1"/>
    </source>
</evidence>
<dbReference type="InterPro" id="IPR005225">
    <property type="entry name" value="Small_GTP-bd"/>
</dbReference>
<dbReference type="GO" id="GO:0007165">
    <property type="term" value="P:signal transduction"/>
    <property type="evidence" value="ECO:0007669"/>
    <property type="project" value="InterPro"/>
</dbReference>
<dbReference type="PRINTS" id="PR00449">
    <property type="entry name" value="RASTRNSFRMNG"/>
</dbReference>
<dbReference type="EC" id="3.6.5.2" evidence="2"/>
<dbReference type="Proteomes" id="UP000000311">
    <property type="component" value="Unassembled WGS sequence"/>
</dbReference>
<dbReference type="KEGG" id="cfo:105255760"/>
<keyword evidence="3" id="KW-1003">Cell membrane</keyword>
<keyword evidence="6" id="KW-0378">Hydrolase</keyword>
<dbReference type="PROSITE" id="PS51421">
    <property type="entry name" value="RAS"/>
    <property type="match status" value="1"/>
</dbReference>
<dbReference type="SMART" id="SM00174">
    <property type="entry name" value="RHO"/>
    <property type="match status" value="1"/>
</dbReference>
<dbReference type="SMART" id="SM00173">
    <property type="entry name" value="RAS"/>
    <property type="match status" value="1"/>
</dbReference>
<dbReference type="GO" id="GO:0012505">
    <property type="term" value="C:endomembrane system"/>
    <property type="evidence" value="ECO:0007669"/>
    <property type="project" value="UniProtKB-SubCell"/>
</dbReference>
<evidence type="ECO:0000256" key="3">
    <source>
        <dbReference type="ARBA" id="ARBA00022475"/>
    </source>
</evidence>
<dbReference type="PANTHER" id="PTHR24070">
    <property type="entry name" value="RAS, DI-RAS, AND RHEB FAMILY MEMBERS OF SMALL GTPASE SUPERFAMILY"/>
    <property type="match status" value="1"/>
</dbReference>
<keyword evidence="12" id="KW-1185">Reference proteome</keyword>
<evidence type="ECO:0000256" key="4">
    <source>
        <dbReference type="ARBA" id="ARBA00022481"/>
    </source>
</evidence>
<dbReference type="InterPro" id="IPR027417">
    <property type="entry name" value="P-loop_NTPase"/>
</dbReference>
<evidence type="ECO:0000256" key="7">
    <source>
        <dbReference type="ARBA" id="ARBA00023134"/>
    </source>
</evidence>
<dbReference type="InterPro" id="IPR001806">
    <property type="entry name" value="Small_GTPase"/>
</dbReference>
<dbReference type="GO" id="GO:0005886">
    <property type="term" value="C:plasma membrane"/>
    <property type="evidence" value="ECO:0007669"/>
    <property type="project" value="UniProtKB-SubCell"/>
</dbReference>
<dbReference type="EMBL" id="GL442495">
    <property type="protein sequence ID" value="EFN63389.1"/>
    <property type="molecule type" value="Genomic_DNA"/>
</dbReference>
<evidence type="ECO:0000256" key="5">
    <source>
        <dbReference type="ARBA" id="ARBA00022741"/>
    </source>
</evidence>
<dbReference type="GO" id="GO:0005525">
    <property type="term" value="F:GTP binding"/>
    <property type="evidence" value="ECO:0007669"/>
    <property type="project" value="UniProtKB-KW"/>
</dbReference>
<evidence type="ECO:0000256" key="6">
    <source>
        <dbReference type="ARBA" id="ARBA00022801"/>
    </source>
</evidence>
<keyword evidence="5" id="KW-0547">Nucleotide-binding</keyword>
<evidence type="ECO:0000256" key="1">
    <source>
        <dbReference type="ARBA" id="ARBA00004236"/>
    </source>
</evidence>
<accession>E2AT49</accession>
<keyword evidence="8" id="KW-0472">Membrane</keyword>
<sequence>MSALSWALSTHTEHACQPSAVRMSDSQDRIAACNGGDDVPVITQPTTRGGLRVYKIVVLGDGGVGKSAVTLQFVSHRFLNYHDPTIEDSYQKQAVIDGEAALLDILDTAGQVRDSYVEFTAMREQYMRCGEGFMICYSVTDRHSFQETMEYRKLISRVRANEDIPLVLVGNKYDLQQQRKVTTEEGKALAEELGCPFYETSAALRQFVDDAFFSLVRQIRAKERSRNSHRKRSRWWRIRSIFAFIFRRKQRHALHYSP</sequence>
<dbReference type="Gene3D" id="3.40.50.300">
    <property type="entry name" value="P-loop containing nucleotide triphosphate hydrolases"/>
    <property type="match status" value="1"/>
</dbReference>
<proteinExistence type="predicted"/>
<evidence type="ECO:0000313" key="12">
    <source>
        <dbReference type="Proteomes" id="UP000000311"/>
    </source>
</evidence>
<gene>
    <name evidence="11" type="ORF">EAG_09779</name>
</gene>
<dbReference type="PROSITE" id="PS51419">
    <property type="entry name" value="RAB"/>
    <property type="match status" value="1"/>
</dbReference>
<dbReference type="AlphaFoldDB" id="E2AT49"/>
<keyword evidence="4" id="KW-0488">Methylation</keyword>
<evidence type="ECO:0000256" key="10">
    <source>
        <dbReference type="ARBA" id="ARBA00046278"/>
    </source>
</evidence>
<dbReference type="OrthoDB" id="5976022at2759"/>
<dbReference type="PROSITE" id="PS51420">
    <property type="entry name" value="RHO"/>
    <property type="match status" value="1"/>
</dbReference>
<dbReference type="SUPFAM" id="SSF52540">
    <property type="entry name" value="P-loop containing nucleoside triphosphate hydrolases"/>
    <property type="match status" value="1"/>
</dbReference>
<comment type="subcellular location">
    <subcellularLocation>
        <location evidence="1">Cell membrane</location>
    </subcellularLocation>
    <subcellularLocation>
        <location evidence="10">Endomembrane system</location>
        <topology evidence="10">Lipid-anchor</topology>
        <orientation evidence="10">Cytoplasmic side</orientation>
    </subcellularLocation>
</comment>
<dbReference type="STRING" id="104421.E2AT49"/>
<organism evidence="12">
    <name type="scientific">Camponotus floridanus</name>
    <name type="common">Florida carpenter ant</name>
    <dbReference type="NCBI Taxonomy" id="104421"/>
    <lineage>
        <taxon>Eukaryota</taxon>
        <taxon>Metazoa</taxon>
        <taxon>Ecdysozoa</taxon>
        <taxon>Arthropoda</taxon>
        <taxon>Hexapoda</taxon>
        <taxon>Insecta</taxon>
        <taxon>Pterygota</taxon>
        <taxon>Neoptera</taxon>
        <taxon>Endopterygota</taxon>
        <taxon>Hymenoptera</taxon>
        <taxon>Apocrita</taxon>
        <taxon>Aculeata</taxon>
        <taxon>Formicoidea</taxon>
        <taxon>Formicidae</taxon>
        <taxon>Formicinae</taxon>
        <taxon>Camponotus</taxon>
    </lineage>
</organism>
<evidence type="ECO:0000256" key="2">
    <source>
        <dbReference type="ARBA" id="ARBA00011984"/>
    </source>
</evidence>
<reference evidence="11 12" key="1">
    <citation type="journal article" date="2010" name="Science">
        <title>Genomic comparison of the ants Camponotus floridanus and Harpegnathos saltator.</title>
        <authorList>
            <person name="Bonasio R."/>
            <person name="Zhang G."/>
            <person name="Ye C."/>
            <person name="Mutti N.S."/>
            <person name="Fang X."/>
            <person name="Qin N."/>
            <person name="Donahue G."/>
            <person name="Yang P."/>
            <person name="Li Q."/>
            <person name="Li C."/>
            <person name="Zhang P."/>
            <person name="Huang Z."/>
            <person name="Berger S.L."/>
            <person name="Reinberg D."/>
            <person name="Wang J."/>
            <person name="Liebig J."/>
        </authorList>
    </citation>
    <scope>NUCLEOTIDE SEQUENCE [LARGE SCALE GENOMIC DNA]</scope>
    <source>
        <strain evidence="12">C129</strain>
    </source>
</reference>
<dbReference type="SMART" id="SM00175">
    <property type="entry name" value="RAB"/>
    <property type="match status" value="1"/>
</dbReference>
<dbReference type="FunCoup" id="E2AT49">
    <property type="interactions" value="210"/>
</dbReference>
<dbReference type="GO" id="GO:0003925">
    <property type="term" value="F:G protein activity"/>
    <property type="evidence" value="ECO:0007669"/>
    <property type="project" value="UniProtKB-EC"/>
</dbReference>
<evidence type="ECO:0000256" key="9">
    <source>
        <dbReference type="ARBA" id="ARBA00023288"/>
    </source>
</evidence>
<protein>
    <recommendedName>
        <fullName evidence="2">small monomeric GTPase</fullName>
        <ecNumber evidence="2">3.6.5.2</ecNumber>
    </recommendedName>
</protein>
<keyword evidence="9" id="KW-0449">Lipoprotein</keyword>
<dbReference type="FunFam" id="3.40.50.300:FF:000343">
    <property type="entry name" value="Ras family gtpase"/>
    <property type="match status" value="1"/>
</dbReference>
<keyword evidence="7" id="KW-0342">GTP-binding</keyword>
<dbReference type="NCBIfam" id="TIGR00231">
    <property type="entry name" value="small_GTP"/>
    <property type="match status" value="1"/>
</dbReference>
<dbReference type="OMA" id="FRRKQRH"/>
<dbReference type="InterPro" id="IPR020849">
    <property type="entry name" value="Small_GTPase_Ras-type"/>
</dbReference>
<dbReference type="InParanoid" id="E2AT49"/>